<name>A0ABU4D2A7_9NOCA</name>
<dbReference type="Proteomes" id="UP001186104">
    <property type="component" value="Unassembled WGS sequence"/>
</dbReference>
<dbReference type="EMBL" id="JAWLKF010000005">
    <property type="protein sequence ID" value="MDV6303439.1"/>
    <property type="molecule type" value="Genomic_DNA"/>
</dbReference>
<protein>
    <submittedName>
        <fullName evidence="3">Metallopeptidase TldD-related protein</fullName>
    </submittedName>
</protein>
<dbReference type="InterPro" id="IPR036059">
    <property type="entry name" value="TldD/PmbA_sf"/>
</dbReference>
<keyword evidence="4" id="KW-1185">Reference proteome</keyword>
<dbReference type="PANTHER" id="PTHR43666:SF1">
    <property type="entry name" value="CONSERVED PROTEIN"/>
    <property type="match status" value="1"/>
</dbReference>
<reference evidence="3 4" key="1">
    <citation type="submission" date="2023-10" db="EMBL/GenBank/DDBJ databases">
        <title>Development of a sustainable strategy for remediation of hydrocarbon-contaminated territories based on the waste exchange concept.</title>
        <authorList>
            <person name="Krivoruchko A."/>
        </authorList>
    </citation>
    <scope>NUCLEOTIDE SEQUENCE [LARGE SCALE GENOMIC DNA]</scope>
    <source>
        <strain evidence="3 4">IEGM 1327</strain>
    </source>
</reference>
<dbReference type="InterPro" id="IPR045569">
    <property type="entry name" value="Metalloprtase-TldD/E_C"/>
</dbReference>
<evidence type="ECO:0000256" key="1">
    <source>
        <dbReference type="SAM" id="MobiDB-lite"/>
    </source>
</evidence>
<evidence type="ECO:0000313" key="4">
    <source>
        <dbReference type="Proteomes" id="UP001186104"/>
    </source>
</evidence>
<dbReference type="Gene3D" id="3.30.2290.10">
    <property type="entry name" value="PmbA/TldD superfamily"/>
    <property type="match status" value="1"/>
</dbReference>
<dbReference type="PANTHER" id="PTHR43666">
    <property type="entry name" value="TLDD PROTEIN"/>
    <property type="match status" value="1"/>
</dbReference>
<feature type="domain" description="Metalloprotease TldD/E C-terminal" evidence="2">
    <location>
        <begin position="230"/>
        <end position="460"/>
    </location>
</feature>
<comment type="caution">
    <text evidence="3">The sequence shown here is derived from an EMBL/GenBank/DDBJ whole genome shotgun (WGS) entry which is preliminary data.</text>
</comment>
<organism evidence="3 4">
    <name type="scientific">Rhodococcus cerastii</name>
    <dbReference type="NCBI Taxonomy" id="908616"/>
    <lineage>
        <taxon>Bacteria</taxon>
        <taxon>Bacillati</taxon>
        <taxon>Actinomycetota</taxon>
        <taxon>Actinomycetes</taxon>
        <taxon>Mycobacteriales</taxon>
        <taxon>Nocardiaceae</taxon>
        <taxon>Rhodococcus</taxon>
    </lineage>
</organism>
<proteinExistence type="predicted"/>
<dbReference type="InterPro" id="IPR035068">
    <property type="entry name" value="TldD/PmbA_N"/>
</dbReference>
<feature type="region of interest" description="Disordered" evidence="1">
    <location>
        <begin position="95"/>
        <end position="122"/>
    </location>
</feature>
<evidence type="ECO:0000313" key="3">
    <source>
        <dbReference type="EMBL" id="MDV6303439.1"/>
    </source>
</evidence>
<dbReference type="RefSeq" id="WP_317533144.1">
    <property type="nucleotide sequence ID" value="NZ_JAWLKF010000005.1"/>
</dbReference>
<evidence type="ECO:0000259" key="2">
    <source>
        <dbReference type="Pfam" id="PF19289"/>
    </source>
</evidence>
<dbReference type="Pfam" id="PF19289">
    <property type="entry name" value="PmbA_TldD_3rd"/>
    <property type="match status" value="1"/>
</dbReference>
<gene>
    <name evidence="3" type="ORF">R3P93_12805</name>
</gene>
<sequence length="466" mass="50047">MIAPQLVIERALACASVDDTIVIVTDSSDATLRWAGNSMTTNGIATSRRWEVISIVREADVVRGRSGAGGTTVRVGTVSSTSVDPDDIEAVVRASEAAARSAEPAEDAMPLLPRESVSDPHDWDRRAQHTSVDVFGSLATELNVGFDGEDALYGFAQHTVDNVWLGTSTGVRRTFTQPTGSVEINGKRSGASAWVGTGTTDFRNVSAETMLAELSTRLGWARNTIELPAGRYETVLPPSAVADLMIYLMWTMEGRGAQEGRTALSRAGGTRVGEKLTDLPLTLYSDPHASGLEYAPFVVAGSSSDSVSVFDNGMDIERVDWIRDGSVSALAYPRAAAQKFGAPVAVPGENLVLTGGTYVGLDKMVADTERGLLLTTLWYIREVDPTSLLLTGLTRDGVYAIENGRITGGVNNFRFNESPLDLLRRVTEAGATDATLPREWKDWFTRTAMPPLRVPDFHMSSVSAAQ</sequence>
<dbReference type="SUPFAM" id="SSF111283">
    <property type="entry name" value="Putative modulator of DNA gyrase, PmbA/TldD"/>
    <property type="match status" value="1"/>
</dbReference>
<accession>A0ABU4D2A7</accession>